<feature type="domain" description="Cbl-PTB" evidence="16">
    <location>
        <begin position="35"/>
        <end position="343"/>
    </location>
</feature>
<dbReference type="GO" id="GO:0007166">
    <property type="term" value="P:cell surface receptor signaling pathway"/>
    <property type="evidence" value="ECO:0007669"/>
    <property type="project" value="InterPro"/>
</dbReference>
<evidence type="ECO:0000256" key="6">
    <source>
        <dbReference type="ARBA" id="ARBA00022723"/>
    </source>
</evidence>
<dbReference type="InterPro" id="IPR039520">
    <property type="entry name" value="CBL-B_RING-HC"/>
</dbReference>
<dbReference type="FunFam" id="3.30.40.10:FF:000015">
    <property type="entry name" value="E3 ubiquitin-protein ligase CBL"/>
    <property type="match status" value="1"/>
</dbReference>
<dbReference type="InterPro" id="IPR003153">
    <property type="entry name" value="Adaptor_Cbl_N_hlx"/>
</dbReference>
<evidence type="ECO:0000259" key="15">
    <source>
        <dbReference type="PROSITE" id="PS50089"/>
    </source>
</evidence>
<evidence type="ECO:0000256" key="8">
    <source>
        <dbReference type="ARBA" id="ARBA00022771"/>
    </source>
</evidence>
<keyword evidence="11 13" id="KW-0106">Calcium</keyword>
<comment type="domain">
    <text evidence="13">The N-terminus is composed of the phosphotyrosine binding (PTB) domain, a short linker region and the RING-type zinc finger. The PTB domain, which is also called TKB (tyrosine kinase binding) domain, is composed of three different subdomains: a four-helix bundle (4H), a calcium-binding EF hand and a divergent SH2 domain.</text>
</comment>
<dbReference type="InterPro" id="IPR024159">
    <property type="entry name" value="Cbl_PTB"/>
</dbReference>
<keyword evidence="7" id="KW-0677">Repeat</keyword>
<dbReference type="InterPro" id="IPR014742">
    <property type="entry name" value="Adaptor_Cbl_SH2-like"/>
</dbReference>
<keyword evidence="9 13" id="KW-0833">Ubl conjugation pathway</keyword>
<dbReference type="GO" id="GO:0001784">
    <property type="term" value="F:phosphotyrosine residue binding"/>
    <property type="evidence" value="ECO:0007669"/>
    <property type="project" value="UniProtKB-UniRule"/>
</dbReference>
<dbReference type="GO" id="GO:0030971">
    <property type="term" value="F:receptor tyrosine kinase binding"/>
    <property type="evidence" value="ECO:0007669"/>
    <property type="project" value="TreeGrafter"/>
</dbReference>
<dbReference type="SMART" id="SM00184">
    <property type="entry name" value="RING"/>
    <property type="match status" value="1"/>
</dbReference>
<accession>A0A9Q0XNT4</accession>
<evidence type="ECO:0000256" key="12">
    <source>
        <dbReference type="PROSITE-ProRule" id="PRU00175"/>
    </source>
</evidence>
<dbReference type="CDD" id="cd09920">
    <property type="entry name" value="SH2_Cbl-b_TKB"/>
    <property type="match status" value="1"/>
</dbReference>
<dbReference type="CDD" id="cd16709">
    <property type="entry name" value="RING-HC_Cbl-b"/>
    <property type="match status" value="1"/>
</dbReference>
<organism evidence="17 18">
    <name type="scientific">Phrynocephalus forsythii</name>
    <dbReference type="NCBI Taxonomy" id="171643"/>
    <lineage>
        <taxon>Eukaryota</taxon>
        <taxon>Metazoa</taxon>
        <taxon>Chordata</taxon>
        <taxon>Craniata</taxon>
        <taxon>Vertebrata</taxon>
        <taxon>Euteleostomi</taxon>
        <taxon>Lepidosauria</taxon>
        <taxon>Squamata</taxon>
        <taxon>Bifurcata</taxon>
        <taxon>Unidentata</taxon>
        <taxon>Episquamata</taxon>
        <taxon>Toxicofera</taxon>
        <taxon>Iguania</taxon>
        <taxon>Acrodonta</taxon>
        <taxon>Agamidae</taxon>
        <taxon>Agaminae</taxon>
        <taxon>Phrynocephalus</taxon>
    </lineage>
</organism>
<dbReference type="Gene3D" id="1.10.238.10">
    <property type="entry name" value="EF-hand"/>
    <property type="match status" value="1"/>
</dbReference>
<evidence type="ECO:0000256" key="10">
    <source>
        <dbReference type="ARBA" id="ARBA00022833"/>
    </source>
</evidence>
<evidence type="ECO:0000256" key="2">
    <source>
        <dbReference type="ARBA" id="ARBA00004496"/>
    </source>
</evidence>
<dbReference type="OrthoDB" id="7237699at2759"/>
<sequence>MANSLNGRNPGGRGGNPRKGRILGFIDAIQDAVGPPKQAAADRRTVEKTWKLMDKVVRLCQNPKLQLKNSPPYILDILPDTYQHLRLILSKYDDNQKLSQLSENEYFKIYIDSLMKKSKRAIRLFKEGKERMYEEQSQDRRNLTKLSLIFSHMLAEIKAIFPNGQFQGDNFRITKADAAEFWKKFFGEKTIVPWKVFRQCLHEVHQISSGLEAMALKSTIDLTCNDYISIFEFDIFTRLFQPWGSILRNWNFLAVTHPGYMAFLTYDEVKARLQKYSAKPGSYIFRLSCTRLGQWAIGYVTGDGNILQTIPHNKPLFQALIDGSREGFYLYPDGRSYNPDLTGLCEPTPHDHIKVTQSVFQEQYELYCEMGSTFQLCKICAENDKDVKIEPCGHLMCTSCLTAWQESDGQGCPFCRCEIKGTEPIIVDPFDPRDENTRCCSIMDSFSLPLLDLDDDDDREEPLMMKQLASVRKCTERQNSPVTSPGSSPLAQRRKPLPDAVQGSHLSLPPVPPRLDLIQKGVARSPCASPASSPKSSPCMMRKQDKPLPAPPPPVRDPPPPPPERPPPIPPDSRLSRHMHHSESVPSRDQPMSLEAWCPRDVCGTNHPMGCRIAGSDSSPKLGLTAGSNVNGGHCRMGSDPVFLRKHRHHDLPLEGAKLFSNGHLGNEEYDVPPRLSPPPPVASVMMNMKSSVPVTNSLPEKLKENAEEDEYKIPSSHPVSLTTQSSHFHNTKSHIRVCENGQSSGMMNEAHSAGSEMKRLRHPEMGDALESPVPGPLLPARPPVRENLKRGSVPNRTPSDYDLLVHPLVKMCWTANPPHFLFHHHHHLLLHATASLSQQNHLLQEADLCRGMNYTFLLLNFSLTL</sequence>
<dbReference type="PROSITE" id="PS51506">
    <property type="entry name" value="CBL_PTB"/>
    <property type="match status" value="1"/>
</dbReference>
<dbReference type="EC" id="2.3.2.27" evidence="13"/>
<dbReference type="InterPro" id="IPR001841">
    <property type="entry name" value="Znf_RING"/>
</dbReference>
<keyword evidence="4" id="KW-0963">Cytoplasm</keyword>
<keyword evidence="18" id="KW-1185">Reference proteome</keyword>
<dbReference type="InterPro" id="IPR018957">
    <property type="entry name" value="Znf_C3HC4_RING-type"/>
</dbReference>
<comment type="function">
    <text evidence="13">E3 ubiquitin-protein ligase which accepts ubiquitin from specific E2 ubiquitin-conjugating enzymes, and transfers it to substrates, generally promoting their degradation by the proteasome.</text>
</comment>
<comment type="caution">
    <text evidence="17">The sequence shown here is derived from an EMBL/GenBank/DDBJ whole genome shotgun (WGS) entry which is preliminary data.</text>
</comment>
<dbReference type="SUPFAM" id="SSF47668">
    <property type="entry name" value="N-terminal domain of cbl (N-cbl)"/>
    <property type="match status" value="1"/>
</dbReference>
<evidence type="ECO:0000313" key="17">
    <source>
        <dbReference type="EMBL" id="KAJ7320352.1"/>
    </source>
</evidence>
<dbReference type="InterPro" id="IPR013083">
    <property type="entry name" value="Znf_RING/FYVE/PHD"/>
</dbReference>
<keyword evidence="6 13" id="KW-0479">Metal-binding</keyword>
<protein>
    <recommendedName>
        <fullName evidence="13">E3 ubiquitin-protein ligase CBL</fullName>
        <ecNumber evidence="13">2.3.2.27</ecNumber>
    </recommendedName>
</protein>
<dbReference type="PANTHER" id="PTHR23007:SF3">
    <property type="entry name" value="E3 UBIQUITIN-PROTEIN LIGASE CBL-B"/>
    <property type="match status" value="1"/>
</dbReference>
<dbReference type="SUPFAM" id="SSF57850">
    <property type="entry name" value="RING/U-box"/>
    <property type="match status" value="1"/>
</dbReference>
<dbReference type="GO" id="GO:0005737">
    <property type="term" value="C:cytoplasm"/>
    <property type="evidence" value="ECO:0007669"/>
    <property type="project" value="UniProtKB-SubCell"/>
</dbReference>
<comment type="catalytic activity">
    <reaction evidence="1 13">
        <text>S-ubiquitinyl-[E2 ubiquitin-conjugating enzyme]-L-cysteine + [acceptor protein]-L-lysine = [E2 ubiquitin-conjugating enzyme]-L-cysteine + N(6)-ubiquitinyl-[acceptor protein]-L-lysine.</text>
        <dbReference type="EC" id="2.3.2.27"/>
    </reaction>
</comment>
<evidence type="ECO:0000256" key="4">
    <source>
        <dbReference type="ARBA" id="ARBA00022490"/>
    </source>
</evidence>
<dbReference type="Pfam" id="PF02761">
    <property type="entry name" value="Cbl_N2"/>
    <property type="match status" value="1"/>
</dbReference>
<dbReference type="InterPro" id="IPR024162">
    <property type="entry name" value="Adaptor_Cbl"/>
</dbReference>
<keyword evidence="8 12" id="KW-0863">Zinc-finger</keyword>
<feature type="region of interest" description="Disordered" evidence="14">
    <location>
        <begin position="470"/>
        <end position="592"/>
    </location>
</feature>
<dbReference type="Proteomes" id="UP001142489">
    <property type="component" value="Unassembled WGS sequence"/>
</dbReference>
<dbReference type="PROSITE" id="PS00518">
    <property type="entry name" value="ZF_RING_1"/>
    <property type="match status" value="1"/>
</dbReference>
<evidence type="ECO:0000256" key="3">
    <source>
        <dbReference type="ARBA" id="ARBA00004906"/>
    </source>
</evidence>
<name>A0A9Q0XNT4_9SAUR</name>
<dbReference type="InterPro" id="IPR014741">
    <property type="entry name" value="Adaptor_Cbl_EF_hand-like"/>
</dbReference>
<dbReference type="InterPro" id="IPR036860">
    <property type="entry name" value="SH2_dom_sf"/>
</dbReference>
<dbReference type="FunFam" id="1.20.930.20:FF:000001">
    <property type="entry name" value="E3 ubiquitin-protein ligase CBL"/>
    <property type="match status" value="1"/>
</dbReference>
<reference evidence="17" key="1">
    <citation type="journal article" date="2023" name="DNA Res.">
        <title>Chromosome-level genome assembly of Phrynocephalus forsythii using third-generation DNA sequencing and Hi-C analysis.</title>
        <authorList>
            <person name="Qi Y."/>
            <person name="Zhao W."/>
            <person name="Zhao Y."/>
            <person name="Niu C."/>
            <person name="Cao S."/>
            <person name="Zhang Y."/>
        </authorList>
    </citation>
    <scope>NUCLEOTIDE SEQUENCE</scope>
    <source>
        <tissue evidence="17">Muscle</tissue>
    </source>
</reference>
<gene>
    <name evidence="17" type="ORF">JRQ81_019863</name>
</gene>
<evidence type="ECO:0000256" key="14">
    <source>
        <dbReference type="SAM" id="MobiDB-lite"/>
    </source>
</evidence>
<keyword evidence="10 13" id="KW-0862">Zinc</keyword>
<dbReference type="InterPro" id="IPR017907">
    <property type="entry name" value="Znf_RING_CS"/>
</dbReference>
<dbReference type="GO" id="GO:0045121">
    <property type="term" value="C:membrane raft"/>
    <property type="evidence" value="ECO:0007669"/>
    <property type="project" value="TreeGrafter"/>
</dbReference>
<keyword evidence="5 13" id="KW-0808">Transferase</keyword>
<evidence type="ECO:0000256" key="7">
    <source>
        <dbReference type="ARBA" id="ARBA00022737"/>
    </source>
</evidence>
<feature type="region of interest" description="Disordered" evidence="14">
    <location>
        <begin position="770"/>
        <end position="800"/>
    </location>
</feature>
<dbReference type="SUPFAM" id="SSF47473">
    <property type="entry name" value="EF-hand"/>
    <property type="match status" value="1"/>
</dbReference>
<dbReference type="InterPro" id="IPR011992">
    <property type="entry name" value="EF-hand-dom_pair"/>
</dbReference>
<dbReference type="InterPro" id="IPR036537">
    <property type="entry name" value="Adaptor_Cbl_N_dom_sf"/>
</dbReference>
<proteinExistence type="predicted"/>
<dbReference type="GO" id="GO:0061630">
    <property type="term" value="F:ubiquitin protein ligase activity"/>
    <property type="evidence" value="ECO:0007669"/>
    <property type="project" value="UniProtKB-EC"/>
</dbReference>
<dbReference type="GO" id="GO:0017124">
    <property type="term" value="F:SH3 domain binding"/>
    <property type="evidence" value="ECO:0007669"/>
    <property type="project" value="TreeGrafter"/>
</dbReference>
<feature type="compositionally biased region" description="Pro residues" evidence="14">
    <location>
        <begin position="774"/>
        <end position="783"/>
    </location>
</feature>
<evidence type="ECO:0000256" key="11">
    <source>
        <dbReference type="ARBA" id="ARBA00022837"/>
    </source>
</evidence>
<evidence type="ECO:0000313" key="18">
    <source>
        <dbReference type="Proteomes" id="UP001142489"/>
    </source>
</evidence>
<dbReference type="EMBL" id="JAPFRF010000010">
    <property type="protein sequence ID" value="KAJ7320352.1"/>
    <property type="molecule type" value="Genomic_DNA"/>
</dbReference>
<dbReference type="GO" id="GO:0005509">
    <property type="term" value="F:calcium ion binding"/>
    <property type="evidence" value="ECO:0007669"/>
    <property type="project" value="UniProtKB-UniRule"/>
</dbReference>
<dbReference type="GO" id="GO:0008270">
    <property type="term" value="F:zinc ion binding"/>
    <property type="evidence" value="ECO:0007669"/>
    <property type="project" value="UniProtKB-KW"/>
</dbReference>
<dbReference type="Gene3D" id="3.30.40.10">
    <property type="entry name" value="Zinc/RING finger domain, C3HC4 (zinc finger)"/>
    <property type="match status" value="1"/>
</dbReference>
<dbReference type="SUPFAM" id="SSF55550">
    <property type="entry name" value="SH2 domain"/>
    <property type="match status" value="1"/>
</dbReference>
<dbReference type="Gene3D" id="1.20.930.20">
    <property type="entry name" value="Adaptor protein Cbl, N-terminal domain"/>
    <property type="match status" value="1"/>
</dbReference>
<dbReference type="AlphaFoldDB" id="A0A9Q0XNT4"/>
<evidence type="ECO:0000256" key="5">
    <source>
        <dbReference type="ARBA" id="ARBA00022679"/>
    </source>
</evidence>
<dbReference type="GO" id="GO:0023051">
    <property type="term" value="P:regulation of signaling"/>
    <property type="evidence" value="ECO:0007669"/>
    <property type="project" value="InterPro"/>
</dbReference>
<comment type="subcellular location">
    <subcellularLocation>
        <location evidence="2">Cytoplasm</location>
    </subcellularLocation>
</comment>
<dbReference type="Pfam" id="PF00097">
    <property type="entry name" value="zf-C3HC4"/>
    <property type="match status" value="1"/>
</dbReference>
<dbReference type="PROSITE" id="PS50089">
    <property type="entry name" value="ZF_RING_2"/>
    <property type="match status" value="1"/>
</dbReference>
<evidence type="ECO:0000256" key="9">
    <source>
        <dbReference type="ARBA" id="ARBA00022786"/>
    </source>
</evidence>
<comment type="pathway">
    <text evidence="3 13">Protein modification; protein ubiquitination.</text>
</comment>
<feature type="compositionally biased region" description="Pro residues" evidence="14">
    <location>
        <begin position="548"/>
        <end position="571"/>
    </location>
</feature>
<dbReference type="FunFam" id="3.30.505.10:FF:000154">
    <property type="entry name" value="E3 ubiquitin-protein ligase CBL"/>
    <property type="match status" value="1"/>
</dbReference>
<dbReference type="GO" id="GO:0005886">
    <property type="term" value="C:plasma membrane"/>
    <property type="evidence" value="ECO:0007669"/>
    <property type="project" value="TreeGrafter"/>
</dbReference>
<dbReference type="FunFam" id="1.10.238.10:FF:000022">
    <property type="entry name" value="E3 ubiquitin-protein ligase CBL"/>
    <property type="match status" value="1"/>
</dbReference>
<feature type="domain" description="RING-type" evidence="15">
    <location>
        <begin position="377"/>
        <end position="416"/>
    </location>
</feature>
<feature type="compositionally biased region" description="Polar residues" evidence="14">
    <location>
        <begin position="477"/>
        <end position="490"/>
    </location>
</feature>
<feature type="compositionally biased region" description="Low complexity" evidence="14">
    <location>
        <begin position="525"/>
        <end position="539"/>
    </location>
</feature>
<dbReference type="Pfam" id="PF02762">
    <property type="entry name" value="Cbl_N3"/>
    <property type="match status" value="1"/>
</dbReference>
<evidence type="ECO:0000256" key="1">
    <source>
        <dbReference type="ARBA" id="ARBA00000900"/>
    </source>
</evidence>
<dbReference type="PANTHER" id="PTHR23007">
    <property type="entry name" value="CBL"/>
    <property type="match status" value="1"/>
</dbReference>
<dbReference type="Gene3D" id="3.30.505.10">
    <property type="entry name" value="SH2 domain"/>
    <property type="match status" value="1"/>
</dbReference>
<evidence type="ECO:0000256" key="13">
    <source>
        <dbReference type="RuleBase" id="RU367001"/>
    </source>
</evidence>
<dbReference type="Pfam" id="PF02262">
    <property type="entry name" value="Cbl_N"/>
    <property type="match status" value="1"/>
</dbReference>
<evidence type="ECO:0000259" key="16">
    <source>
        <dbReference type="PROSITE" id="PS51506"/>
    </source>
</evidence>